<gene>
    <name evidence="4" type="ORF">Naga_100068g4</name>
</gene>
<evidence type="ECO:0000259" key="3">
    <source>
        <dbReference type="Pfam" id="PF03109"/>
    </source>
</evidence>
<name>W7TWK5_9STRA</name>
<dbReference type="InterPro" id="IPR052402">
    <property type="entry name" value="ADCK_kinase"/>
</dbReference>
<proteinExistence type="predicted"/>
<feature type="domain" description="ABC1 atypical kinase-like" evidence="3">
    <location>
        <begin position="222"/>
        <end position="491"/>
    </location>
</feature>
<accession>W7TWK5</accession>
<protein>
    <submittedName>
        <fullName evidence="4">AarF domain-containing protein kinase</fullName>
    </submittedName>
</protein>
<feature type="compositionally biased region" description="Polar residues" evidence="1">
    <location>
        <begin position="56"/>
        <end position="70"/>
    </location>
</feature>
<reference evidence="4 5" key="1">
    <citation type="journal article" date="2014" name="Mol. Plant">
        <title>Chromosome Scale Genome Assembly and Transcriptome Profiling of Nannochloropsis gaditana in Nitrogen Depletion.</title>
        <authorList>
            <person name="Corteggiani Carpinelli E."/>
            <person name="Telatin A."/>
            <person name="Vitulo N."/>
            <person name="Forcato C."/>
            <person name="D'Angelo M."/>
            <person name="Schiavon R."/>
            <person name="Vezzi A."/>
            <person name="Giacometti G.M."/>
            <person name="Morosinotto T."/>
            <person name="Valle G."/>
        </authorList>
    </citation>
    <scope>NUCLEOTIDE SEQUENCE [LARGE SCALE GENOMIC DNA]</scope>
    <source>
        <strain evidence="4 5">B-31</strain>
    </source>
</reference>
<evidence type="ECO:0000313" key="4">
    <source>
        <dbReference type="EMBL" id="EWM25006.1"/>
    </source>
</evidence>
<evidence type="ECO:0000256" key="2">
    <source>
        <dbReference type="SAM" id="Phobius"/>
    </source>
</evidence>
<dbReference type="InterPro" id="IPR011009">
    <property type="entry name" value="Kinase-like_dom_sf"/>
</dbReference>
<keyword evidence="5" id="KW-1185">Reference proteome</keyword>
<organism evidence="4 5">
    <name type="scientific">Nannochloropsis gaditana</name>
    <dbReference type="NCBI Taxonomy" id="72520"/>
    <lineage>
        <taxon>Eukaryota</taxon>
        <taxon>Sar</taxon>
        <taxon>Stramenopiles</taxon>
        <taxon>Ochrophyta</taxon>
        <taxon>Eustigmatophyceae</taxon>
        <taxon>Eustigmatales</taxon>
        <taxon>Monodopsidaceae</taxon>
        <taxon>Nannochloropsis</taxon>
    </lineage>
</organism>
<dbReference type="Proteomes" id="UP000019335">
    <property type="component" value="Chromosome 12"/>
</dbReference>
<keyword evidence="4" id="KW-0808">Transferase</keyword>
<feature type="region of interest" description="Disordered" evidence="1">
    <location>
        <begin position="618"/>
        <end position="642"/>
    </location>
</feature>
<feature type="compositionally biased region" description="Polar residues" evidence="1">
    <location>
        <begin position="624"/>
        <end position="642"/>
    </location>
</feature>
<feature type="transmembrane region" description="Helical" evidence="2">
    <location>
        <begin position="88"/>
        <end position="107"/>
    </location>
</feature>
<sequence length="642" mass="71466">MLSGALNMRPLLGRTMVTSRQQLHRLPLAHKTTTQASPLLHLPRSRAAPRRRLTTDSKTSTGNSSSQKPPSTGAAALKRADKYLGLKLMGGVLGACVGVGGIVYYYAVAEDRALKKAMEDPSIAVEPPPPEFVHPYLEKPWWWRALFAIGRAVYVASVFLPVAGMGLVSVYIFPDSKKWRERFLNALIRGMERAGCCFMKLGQWISMRPDMFPRDVVKTMARLRDGVPPHAFKHTQESIRVSFGKEIEDIFESFEETPIASGTVAQVHRARLRPAYAIHGSVQDVAVKVRHPNILNETFLDLDLIFGFVDTFFPEKYSMPCSQDELTHILRQQLDLQWEAYNLYKFSTNFRHELQSGLVHFPQVSKELCSDSILVESWVEGATIATVFSDIEGGEEHTWSSSKTLTDNFSEAVMAKKKQLAKVLFDMNVKMFLRDNYVHGDMHAGNLIVSMEDGRVTVIDAGLITSLKPDVANPFGDFLRALCNSDVDTIVSKILQFNVGKVPVDKAAFRDRIKEITEHFKNQEEDDDARPGSVVKQTSAPSKVGRDGRYALGDVVGEILLSLQRFKIVLRGDVAASIMTISVSEGLILQLDPDFDMVRQALPFFVRYKGWSTAEAVMRGRESPTPTNAPSSPETGQSTVAA</sequence>
<dbReference type="AlphaFoldDB" id="W7TWK5"/>
<keyword evidence="2" id="KW-0472">Membrane</keyword>
<evidence type="ECO:0000256" key="1">
    <source>
        <dbReference type="SAM" id="MobiDB-lite"/>
    </source>
</evidence>
<dbReference type="InterPro" id="IPR004147">
    <property type="entry name" value="ABC1_dom"/>
</dbReference>
<feature type="compositionally biased region" description="Basic residues" evidence="1">
    <location>
        <begin position="43"/>
        <end position="52"/>
    </location>
</feature>
<dbReference type="OrthoDB" id="10250480at2759"/>
<dbReference type="EMBL" id="AZIL01001062">
    <property type="protein sequence ID" value="EWM25006.1"/>
    <property type="molecule type" value="Genomic_DNA"/>
</dbReference>
<feature type="transmembrane region" description="Helical" evidence="2">
    <location>
        <begin position="141"/>
        <end position="173"/>
    </location>
</feature>
<keyword evidence="4" id="KW-0418">Kinase</keyword>
<comment type="caution">
    <text evidence="4">The sequence shown here is derived from an EMBL/GenBank/DDBJ whole genome shotgun (WGS) entry which is preliminary data.</text>
</comment>
<dbReference type="GO" id="GO:0016301">
    <property type="term" value="F:kinase activity"/>
    <property type="evidence" value="ECO:0007669"/>
    <property type="project" value="UniProtKB-KW"/>
</dbReference>
<dbReference type="SUPFAM" id="SSF56112">
    <property type="entry name" value="Protein kinase-like (PK-like)"/>
    <property type="match status" value="1"/>
</dbReference>
<dbReference type="PANTHER" id="PTHR45890:SF1">
    <property type="entry name" value="AARF DOMAIN CONTAINING KINASE 2"/>
    <property type="match status" value="1"/>
</dbReference>
<dbReference type="Pfam" id="PF03109">
    <property type="entry name" value="ABC1"/>
    <property type="match status" value="1"/>
</dbReference>
<keyword evidence="2" id="KW-0812">Transmembrane</keyword>
<evidence type="ECO:0000313" key="5">
    <source>
        <dbReference type="Proteomes" id="UP000019335"/>
    </source>
</evidence>
<feature type="region of interest" description="Disordered" evidence="1">
    <location>
        <begin position="25"/>
        <end position="74"/>
    </location>
</feature>
<keyword evidence="2" id="KW-1133">Transmembrane helix</keyword>
<feature type="region of interest" description="Disordered" evidence="1">
    <location>
        <begin position="522"/>
        <end position="541"/>
    </location>
</feature>
<dbReference type="PANTHER" id="PTHR45890">
    <property type="entry name" value="AARF DOMAIN CONTAINING KINASE 2 (PREDICTED)"/>
    <property type="match status" value="1"/>
</dbReference>